<keyword evidence="2" id="KW-0489">Methyltransferase</keyword>
<dbReference type="SUPFAM" id="SSF53335">
    <property type="entry name" value="S-adenosyl-L-methionine-dependent methyltransferases"/>
    <property type="match status" value="1"/>
</dbReference>
<name>A0A9X2B549_9BACL</name>
<dbReference type="Proteomes" id="UP001139347">
    <property type="component" value="Unassembled WGS sequence"/>
</dbReference>
<feature type="domain" description="Methyltransferase type 11" evidence="1">
    <location>
        <begin position="107"/>
        <end position="209"/>
    </location>
</feature>
<dbReference type="GO" id="GO:0008757">
    <property type="term" value="F:S-adenosylmethionine-dependent methyltransferase activity"/>
    <property type="evidence" value="ECO:0007669"/>
    <property type="project" value="InterPro"/>
</dbReference>
<organism evidence="2 3">
    <name type="scientific">Paenibacillus mangrovi</name>
    <dbReference type="NCBI Taxonomy" id="2931978"/>
    <lineage>
        <taxon>Bacteria</taxon>
        <taxon>Bacillati</taxon>
        <taxon>Bacillota</taxon>
        <taxon>Bacilli</taxon>
        <taxon>Bacillales</taxon>
        <taxon>Paenibacillaceae</taxon>
        <taxon>Paenibacillus</taxon>
    </lineage>
</organism>
<evidence type="ECO:0000313" key="3">
    <source>
        <dbReference type="Proteomes" id="UP001139347"/>
    </source>
</evidence>
<dbReference type="InterPro" id="IPR029063">
    <property type="entry name" value="SAM-dependent_MTases_sf"/>
</dbReference>
<dbReference type="AlphaFoldDB" id="A0A9X2B549"/>
<dbReference type="Pfam" id="PF08241">
    <property type="entry name" value="Methyltransf_11"/>
    <property type="match status" value="1"/>
</dbReference>
<protein>
    <submittedName>
        <fullName evidence="2">Class I SAM-dependent methyltransferase</fullName>
    </submittedName>
</protein>
<gene>
    <name evidence="2" type="ORF">MUG84_26440</name>
</gene>
<dbReference type="GO" id="GO:0032259">
    <property type="term" value="P:methylation"/>
    <property type="evidence" value="ECO:0007669"/>
    <property type="project" value="UniProtKB-KW"/>
</dbReference>
<keyword evidence="3" id="KW-1185">Reference proteome</keyword>
<evidence type="ECO:0000259" key="1">
    <source>
        <dbReference type="Pfam" id="PF08241"/>
    </source>
</evidence>
<evidence type="ECO:0000313" key="2">
    <source>
        <dbReference type="EMBL" id="MCJ8015211.1"/>
    </source>
</evidence>
<dbReference type="EMBL" id="JALIRP010000021">
    <property type="protein sequence ID" value="MCJ8015211.1"/>
    <property type="molecule type" value="Genomic_DNA"/>
</dbReference>
<comment type="caution">
    <text evidence="2">The sequence shown here is derived from an EMBL/GenBank/DDBJ whole genome shotgun (WGS) entry which is preliminary data.</text>
</comment>
<dbReference type="CDD" id="cd02440">
    <property type="entry name" value="AdoMet_MTases"/>
    <property type="match status" value="1"/>
</dbReference>
<accession>A0A9X2B549</accession>
<dbReference type="InterPro" id="IPR013216">
    <property type="entry name" value="Methyltransf_11"/>
</dbReference>
<sequence>MLECFQDYFVNPTNKSDLKYSGTRQGGLWESGLLISSDTEFKVINGVPYFESDDQGDQFTLEDIDLWTKGGHFLRRWESKEKKVETPNEVYHSLCQKAADLNLPIMDIACGPNLGLIPDLIAKNPDLKFLATDACSSLVYNWERFLTSQDATANISLASFDATRMPIRSNSVDVITSHLGFSSIRYAGDEGMKGINEAYRVLRHGGYIFAIENMWTDRDAVLEVFRQWGREPWLIFREDNLSWREKFEKAGFTIIEEKPQLIRLLTPRDNSLGEAAFKFGIKIGLEYKAYMLQKD</sequence>
<dbReference type="RefSeq" id="WP_244731161.1">
    <property type="nucleotide sequence ID" value="NZ_JALIRP010000021.1"/>
</dbReference>
<reference evidence="2" key="1">
    <citation type="submission" date="2022-04" db="EMBL/GenBank/DDBJ databases">
        <title>Paenibacillus mangrovi sp. nov., a novel endophytic bacterium isolated from bark of Kandelia candel.</title>
        <authorList>
            <person name="Tuo L."/>
        </authorList>
    </citation>
    <scope>NUCLEOTIDE SEQUENCE</scope>
    <source>
        <strain evidence="2">KQZ6P-2</strain>
    </source>
</reference>
<keyword evidence="2" id="KW-0808">Transferase</keyword>
<proteinExistence type="predicted"/>
<dbReference type="Gene3D" id="3.40.50.150">
    <property type="entry name" value="Vaccinia Virus protein VP39"/>
    <property type="match status" value="1"/>
</dbReference>